<dbReference type="AlphaFoldDB" id="A0A1H8HDM5"/>
<dbReference type="Proteomes" id="UP000199585">
    <property type="component" value="Unassembled WGS sequence"/>
</dbReference>
<keyword evidence="10" id="KW-1185">Reference proteome</keyword>
<organism evidence="9 10">
    <name type="scientific">Loktanella fryxellensis</name>
    <dbReference type="NCBI Taxonomy" id="245187"/>
    <lineage>
        <taxon>Bacteria</taxon>
        <taxon>Pseudomonadati</taxon>
        <taxon>Pseudomonadota</taxon>
        <taxon>Alphaproteobacteria</taxon>
        <taxon>Rhodobacterales</taxon>
        <taxon>Roseobacteraceae</taxon>
        <taxon>Loktanella</taxon>
    </lineage>
</organism>
<keyword evidence="5 8" id="KW-1133">Transmembrane helix</keyword>
<dbReference type="EMBL" id="FOCI01000020">
    <property type="protein sequence ID" value="SEN54215.1"/>
    <property type="molecule type" value="Genomic_DNA"/>
</dbReference>
<name>A0A1H8HDM5_9RHOB</name>
<gene>
    <name evidence="9" type="ORF">SAMN04488003_12051</name>
</gene>
<keyword evidence="3" id="KW-1003">Cell membrane</keyword>
<dbReference type="GO" id="GO:0005886">
    <property type="term" value="C:plasma membrane"/>
    <property type="evidence" value="ECO:0007669"/>
    <property type="project" value="UniProtKB-SubCell"/>
</dbReference>
<reference evidence="9 10" key="1">
    <citation type="submission" date="2016-10" db="EMBL/GenBank/DDBJ databases">
        <authorList>
            <person name="de Groot N.N."/>
        </authorList>
    </citation>
    <scope>NUCLEOTIDE SEQUENCE [LARGE SCALE GENOMIC DNA]</scope>
    <source>
        <strain evidence="9 10">DSM 16213</strain>
    </source>
</reference>
<dbReference type="InterPro" id="IPR003400">
    <property type="entry name" value="ExbD"/>
</dbReference>
<accession>A0A1H8HDM5</accession>
<evidence type="ECO:0000256" key="2">
    <source>
        <dbReference type="ARBA" id="ARBA00005811"/>
    </source>
</evidence>
<protein>
    <submittedName>
        <fullName evidence="9">Outer membrane transport energization protein ExbD</fullName>
    </submittedName>
</protein>
<dbReference type="STRING" id="245187.SAMN04488003_12051"/>
<keyword evidence="7" id="KW-0813">Transport</keyword>
<sequence>MTFDLPPRRTPPERIVPMINVVFLLLIFFLMTAQITAPDPVAVTPPVAASDTPAEGEATLFVGADGVPAYQEARGDAAIAAVLAQLGVRLTIKADAAMPATALAALLPRLAPGDFADIALITGAP</sequence>
<keyword evidence="7" id="KW-0653">Protein transport</keyword>
<feature type="transmembrane region" description="Helical" evidence="8">
    <location>
        <begin position="15"/>
        <end position="33"/>
    </location>
</feature>
<evidence type="ECO:0000256" key="3">
    <source>
        <dbReference type="ARBA" id="ARBA00022475"/>
    </source>
</evidence>
<proteinExistence type="inferred from homology"/>
<evidence type="ECO:0000313" key="10">
    <source>
        <dbReference type="Proteomes" id="UP000199585"/>
    </source>
</evidence>
<evidence type="ECO:0000256" key="8">
    <source>
        <dbReference type="SAM" id="Phobius"/>
    </source>
</evidence>
<evidence type="ECO:0000256" key="6">
    <source>
        <dbReference type="ARBA" id="ARBA00023136"/>
    </source>
</evidence>
<keyword evidence="6 8" id="KW-0472">Membrane</keyword>
<evidence type="ECO:0000256" key="1">
    <source>
        <dbReference type="ARBA" id="ARBA00004162"/>
    </source>
</evidence>
<evidence type="ECO:0000256" key="5">
    <source>
        <dbReference type="ARBA" id="ARBA00022989"/>
    </source>
</evidence>
<comment type="subcellular location">
    <subcellularLocation>
        <location evidence="1">Cell membrane</location>
        <topology evidence="1">Single-pass membrane protein</topology>
    </subcellularLocation>
    <subcellularLocation>
        <location evidence="7">Cell membrane</location>
        <topology evidence="7">Single-pass type II membrane protein</topology>
    </subcellularLocation>
</comment>
<keyword evidence="4 7" id="KW-0812">Transmembrane</keyword>
<evidence type="ECO:0000313" key="9">
    <source>
        <dbReference type="EMBL" id="SEN54215.1"/>
    </source>
</evidence>
<dbReference type="GO" id="GO:0022857">
    <property type="term" value="F:transmembrane transporter activity"/>
    <property type="evidence" value="ECO:0007669"/>
    <property type="project" value="InterPro"/>
</dbReference>
<evidence type="ECO:0000256" key="7">
    <source>
        <dbReference type="RuleBase" id="RU003879"/>
    </source>
</evidence>
<dbReference type="GO" id="GO:0015031">
    <property type="term" value="P:protein transport"/>
    <property type="evidence" value="ECO:0007669"/>
    <property type="project" value="UniProtKB-KW"/>
</dbReference>
<dbReference type="RefSeq" id="WP_245731564.1">
    <property type="nucleotide sequence ID" value="NZ_FOCI01000020.1"/>
</dbReference>
<comment type="similarity">
    <text evidence="2 7">Belongs to the ExbD/TolR family.</text>
</comment>
<dbReference type="Pfam" id="PF02472">
    <property type="entry name" value="ExbD"/>
    <property type="match status" value="1"/>
</dbReference>
<evidence type="ECO:0000256" key="4">
    <source>
        <dbReference type="ARBA" id="ARBA00022692"/>
    </source>
</evidence>